<keyword evidence="1" id="KW-1133">Transmembrane helix</keyword>
<feature type="transmembrane region" description="Helical" evidence="1">
    <location>
        <begin position="14"/>
        <end position="33"/>
    </location>
</feature>
<evidence type="ECO:0000313" key="2">
    <source>
        <dbReference type="EMBL" id="OGC42601.1"/>
    </source>
</evidence>
<protein>
    <submittedName>
        <fullName evidence="2">Uncharacterized protein</fullName>
    </submittedName>
</protein>
<evidence type="ECO:0000256" key="1">
    <source>
        <dbReference type="SAM" id="Phobius"/>
    </source>
</evidence>
<accession>A0A1F4UCF1</accession>
<dbReference type="AlphaFoldDB" id="A0A1F4UCF1"/>
<gene>
    <name evidence="2" type="ORF">A2Y85_01310</name>
</gene>
<comment type="caution">
    <text evidence="2">The sequence shown here is derived from an EMBL/GenBank/DDBJ whole genome shotgun (WGS) entry which is preliminary data.</text>
</comment>
<dbReference type="EMBL" id="MEUM01000059">
    <property type="protein sequence ID" value="OGC42601.1"/>
    <property type="molecule type" value="Genomic_DNA"/>
</dbReference>
<evidence type="ECO:0000313" key="3">
    <source>
        <dbReference type="Proteomes" id="UP000177025"/>
    </source>
</evidence>
<proteinExistence type="predicted"/>
<dbReference type="Proteomes" id="UP000177025">
    <property type="component" value="Unassembled WGS sequence"/>
</dbReference>
<keyword evidence="1" id="KW-0472">Membrane</keyword>
<reference evidence="2 3" key="1">
    <citation type="journal article" date="2016" name="Nat. Commun.">
        <title>Thousands of microbial genomes shed light on interconnected biogeochemical processes in an aquifer system.</title>
        <authorList>
            <person name="Anantharaman K."/>
            <person name="Brown C.T."/>
            <person name="Hug L.A."/>
            <person name="Sharon I."/>
            <person name="Castelle C.J."/>
            <person name="Probst A.J."/>
            <person name="Thomas B.C."/>
            <person name="Singh A."/>
            <person name="Wilkins M.J."/>
            <person name="Karaoz U."/>
            <person name="Brodie E.L."/>
            <person name="Williams K.H."/>
            <person name="Hubbard S.S."/>
            <person name="Banfield J.F."/>
        </authorList>
    </citation>
    <scope>NUCLEOTIDE SEQUENCE [LARGE SCALE GENOMIC DNA]</scope>
</reference>
<keyword evidence="1" id="KW-0812">Transmembrane</keyword>
<sequence>MKIFGLFLKIPRQVVFLTIAIAVALPLIIPLGMPVNIMPQSKKLFDAIDDLNENSEAVLISCDFDPQSMPELYPMLVAMLNHCFSKKIKVILLALWPQGTGMVEMAIDDLASKYNIKSGEEYAFLGYKFGVAAVLLGMGENIKDVFPVDYYGTPIDSLTIMHDLRNYKDLSYVISLSAGDPGYRAWLLYAQARYGAKLGVGVTAVSAADVYPYVETGQVIGLLSGMKGASEYETMVSRAGYSTGDLKATQGMDAQSLGHLIIMIFIILGNTGYFFARRKK</sequence>
<name>A0A1F4UCF1_UNCW3</name>
<organism evidence="2 3">
    <name type="scientific">candidate division WOR-3 bacterium RBG_13_43_14</name>
    <dbReference type="NCBI Taxonomy" id="1802590"/>
    <lineage>
        <taxon>Bacteria</taxon>
        <taxon>Bacteria division WOR-3</taxon>
    </lineage>
</organism>
<feature type="transmembrane region" description="Helical" evidence="1">
    <location>
        <begin position="257"/>
        <end position="276"/>
    </location>
</feature>